<evidence type="ECO:0000256" key="1">
    <source>
        <dbReference type="SAM" id="Phobius"/>
    </source>
</evidence>
<proteinExistence type="predicted"/>
<dbReference type="InterPro" id="IPR053092">
    <property type="entry name" value="Mitochondrial_unc_protein"/>
</dbReference>
<gene>
    <name evidence="3" type="ORF">EPUL_006113</name>
</gene>
<dbReference type="Proteomes" id="UP000237438">
    <property type="component" value="Unassembled WGS sequence"/>
</dbReference>
<keyword evidence="1" id="KW-0472">Membrane</keyword>
<accession>A0A2S4PLT2</accession>
<feature type="transmembrane region" description="Helical" evidence="1">
    <location>
        <begin position="77"/>
        <end position="95"/>
    </location>
</feature>
<sequence length="96" mass="10727">MTPDSKITRELNRVMPLDDALKESQKDEDCLTCKLVGATAFFGLGMYSYFSGRAQLRLQKDKILQSGSRFGLKGRQAGITTIAMTLMGMGFWRLVN</sequence>
<keyword evidence="4" id="KW-1185">Reference proteome</keyword>
<dbReference type="PANTHER" id="PTHR28048:SF1">
    <property type="entry name" value="ACR195WP"/>
    <property type="match status" value="1"/>
</dbReference>
<organism evidence="3 4">
    <name type="scientific">Erysiphe pulchra</name>
    <dbReference type="NCBI Taxonomy" id="225359"/>
    <lineage>
        <taxon>Eukaryota</taxon>
        <taxon>Fungi</taxon>
        <taxon>Dikarya</taxon>
        <taxon>Ascomycota</taxon>
        <taxon>Pezizomycotina</taxon>
        <taxon>Leotiomycetes</taxon>
        <taxon>Erysiphales</taxon>
        <taxon>Erysiphaceae</taxon>
        <taxon>Erysiphe</taxon>
    </lineage>
</organism>
<dbReference type="InterPro" id="IPR028036">
    <property type="entry name" value="DMAC1-like_dom"/>
</dbReference>
<dbReference type="EMBL" id="PEDP01002022">
    <property type="protein sequence ID" value="POS82978.1"/>
    <property type="molecule type" value="Genomic_DNA"/>
</dbReference>
<dbReference type="AlphaFoldDB" id="A0A2S4PLT2"/>
<protein>
    <recommendedName>
        <fullName evidence="2">Distal membrane-arm assembly complex protein 1-like domain-containing protein</fullName>
    </recommendedName>
</protein>
<name>A0A2S4PLT2_9PEZI</name>
<dbReference type="OrthoDB" id="6604875at2759"/>
<evidence type="ECO:0000313" key="3">
    <source>
        <dbReference type="EMBL" id="POS82978.1"/>
    </source>
</evidence>
<dbReference type="Pfam" id="PF15055">
    <property type="entry name" value="DMAC1_Dmo2"/>
    <property type="match status" value="1"/>
</dbReference>
<keyword evidence="1" id="KW-0812">Transmembrane</keyword>
<keyword evidence="1" id="KW-1133">Transmembrane helix</keyword>
<evidence type="ECO:0000259" key="2">
    <source>
        <dbReference type="Pfam" id="PF15055"/>
    </source>
</evidence>
<dbReference type="PANTHER" id="PTHR28048">
    <property type="entry name" value="ACR195WP"/>
    <property type="match status" value="1"/>
</dbReference>
<feature type="transmembrane region" description="Helical" evidence="1">
    <location>
        <begin position="35"/>
        <end position="56"/>
    </location>
</feature>
<evidence type="ECO:0000313" key="4">
    <source>
        <dbReference type="Proteomes" id="UP000237438"/>
    </source>
</evidence>
<reference evidence="3 4" key="1">
    <citation type="submission" date="2017-10" db="EMBL/GenBank/DDBJ databases">
        <title>Development of genomic resources for the powdery mildew, Erysiphe pulchra.</title>
        <authorList>
            <person name="Wadl P.A."/>
            <person name="Mack B.M."/>
            <person name="Moore G."/>
            <person name="Beltz S.B."/>
        </authorList>
    </citation>
    <scope>NUCLEOTIDE SEQUENCE [LARGE SCALE GENOMIC DNA]</scope>
    <source>
        <strain evidence="3">Cflorida</strain>
    </source>
</reference>
<comment type="caution">
    <text evidence="3">The sequence shown here is derived from an EMBL/GenBank/DDBJ whole genome shotgun (WGS) entry which is preliminary data.</text>
</comment>
<feature type="domain" description="Distal membrane-arm assembly complex protein 1-like" evidence="2">
    <location>
        <begin position="29"/>
        <end position="60"/>
    </location>
</feature>